<gene>
    <name evidence="2" type="ORF">SAMN05661010_02283</name>
</gene>
<accession>A0A1G9M3W7</accession>
<evidence type="ECO:0000256" key="1">
    <source>
        <dbReference type="SAM" id="MobiDB-lite"/>
    </source>
</evidence>
<sequence>MGYLAGHEAGDSGRLIVSPRVTMPDRHGCFAMNKILALLTLPLALQACSSMDYQSKVSAADQDAVIEAIRKDNAEVAMYLETLQTQHAQGSGLFESVFNLAIAGAAFAHPASGVTSGVSVLLALGGMQSLDATPQPPVTIVYQGKETPQERSPLGLLMAYQQAAADLSEYDGDLAKLLLAHYASESEMPELHAALTEGPSPPAGLQGMCMGLATLDNSQAETFYDSLKVPANLAGTTPLSDEGPTGAKPLQASR</sequence>
<evidence type="ECO:0000313" key="2">
    <source>
        <dbReference type="EMBL" id="SDL68844.1"/>
    </source>
</evidence>
<organism evidence="2 3">
    <name type="scientific">Modicisalibacter muralis</name>
    <dbReference type="NCBI Taxonomy" id="119000"/>
    <lineage>
        <taxon>Bacteria</taxon>
        <taxon>Pseudomonadati</taxon>
        <taxon>Pseudomonadota</taxon>
        <taxon>Gammaproteobacteria</taxon>
        <taxon>Oceanospirillales</taxon>
        <taxon>Halomonadaceae</taxon>
        <taxon>Modicisalibacter</taxon>
    </lineage>
</organism>
<name>A0A1G9M3W7_9GAMM</name>
<protein>
    <submittedName>
        <fullName evidence="2">Uncharacterized protein</fullName>
    </submittedName>
</protein>
<evidence type="ECO:0000313" key="3">
    <source>
        <dbReference type="Proteomes" id="UP000198654"/>
    </source>
</evidence>
<proteinExistence type="predicted"/>
<dbReference type="AlphaFoldDB" id="A0A1G9M3W7"/>
<dbReference type="Proteomes" id="UP000198654">
    <property type="component" value="Unassembled WGS sequence"/>
</dbReference>
<keyword evidence="3" id="KW-1185">Reference proteome</keyword>
<reference evidence="2 3" key="1">
    <citation type="submission" date="2016-10" db="EMBL/GenBank/DDBJ databases">
        <authorList>
            <person name="de Groot N.N."/>
        </authorList>
    </citation>
    <scope>NUCLEOTIDE SEQUENCE [LARGE SCALE GENOMIC DNA]</scope>
    <source>
        <strain evidence="2 3">DSM 14789</strain>
    </source>
</reference>
<dbReference type="EMBL" id="FNGI01000006">
    <property type="protein sequence ID" value="SDL68844.1"/>
    <property type="molecule type" value="Genomic_DNA"/>
</dbReference>
<feature type="region of interest" description="Disordered" evidence="1">
    <location>
        <begin position="232"/>
        <end position="254"/>
    </location>
</feature>